<dbReference type="Pfam" id="PF13508">
    <property type="entry name" value="Acetyltransf_7"/>
    <property type="match status" value="1"/>
</dbReference>
<name>A0A944C7Q3_9HYPH</name>
<dbReference type="InterPro" id="IPR000182">
    <property type="entry name" value="GNAT_dom"/>
</dbReference>
<dbReference type="AlphaFoldDB" id="A0A944C7Q3"/>
<dbReference type="SUPFAM" id="SSF55729">
    <property type="entry name" value="Acyl-CoA N-acyltransferases (Nat)"/>
    <property type="match status" value="1"/>
</dbReference>
<dbReference type="Proteomes" id="UP000705379">
    <property type="component" value="Unassembled WGS sequence"/>
</dbReference>
<dbReference type="Gene3D" id="3.40.630.30">
    <property type="match status" value="1"/>
</dbReference>
<sequence length="154" mass="18079">MDILDLKPDLSFPRLGTLQSDIEFAFDAKRAAMGPHITVRWGWDESFQRNLHLQRFAEKPFFEIRKRDRRLGTLSFQVSPDHVRFGEFYLFPDFQRQGIGSQVLRHCLAISDELGLPVRLEHLHWSPVGALYRRHGFEEIGQSEIHCFMERPVS</sequence>
<dbReference type="InterPro" id="IPR016181">
    <property type="entry name" value="Acyl_CoA_acyltransferase"/>
</dbReference>
<accession>A0A944C7Q3</accession>
<comment type="caution">
    <text evidence="2">The sequence shown here is derived from an EMBL/GenBank/DDBJ whole genome shotgun (WGS) entry which is preliminary data.</text>
</comment>
<feature type="domain" description="N-acetyltransferase" evidence="1">
    <location>
        <begin position="1"/>
        <end position="154"/>
    </location>
</feature>
<dbReference type="EMBL" id="QTKU01000001">
    <property type="protein sequence ID" value="MBS8259091.1"/>
    <property type="molecule type" value="Genomic_DNA"/>
</dbReference>
<proteinExistence type="predicted"/>
<dbReference type="GO" id="GO:0016747">
    <property type="term" value="F:acyltransferase activity, transferring groups other than amino-acyl groups"/>
    <property type="evidence" value="ECO:0007669"/>
    <property type="project" value="InterPro"/>
</dbReference>
<reference evidence="2" key="1">
    <citation type="submission" date="2018-08" db="EMBL/GenBank/DDBJ databases">
        <authorList>
            <person name="Jin W."/>
            <person name="Wang H."/>
            <person name="Yang Y."/>
            <person name="Li M."/>
            <person name="Liu J."/>
        </authorList>
    </citation>
    <scope>NUCLEOTIDE SEQUENCE</scope>
    <source>
        <strain evidence="2">AESS21</strain>
    </source>
</reference>
<protein>
    <submittedName>
        <fullName evidence="2">N-acetyltransferase</fullName>
    </submittedName>
</protein>
<organism evidence="2 3">
    <name type="scientific">Roseibium polysiphoniae</name>
    <dbReference type="NCBI Taxonomy" id="2571221"/>
    <lineage>
        <taxon>Bacteria</taxon>
        <taxon>Pseudomonadati</taxon>
        <taxon>Pseudomonadota</taxon>
        <taxon>Alphaproteobacteria</taxon>
        <taxon>Hyphomicrobiales</taxon>
        <taxon>Stappiaceae</taxon>
        <taxon>Roseibium</taxon>
    </lineage>
</organism>
<reference evidence="2" key="2">
    <citation type="journal article" date="2021" name="Microorganisms">
        <title>Bacterial Dimethylsulfoniopropionate Biosynthesis in the East China Sea.</title>
        <authorList>
            <person name="Liu J."/>
            <person name="Zhang Y."/>
            <person name="Liu J."/>
            <person name="Zhong H."/>
            <person name="Williams B.T."/>
            <person name="Zheng Y."/>
            <person name="Curson A.R.J."/>
            <person name="Sun C."/>
            <person name="Sun H."/>
            <person name="Song D."/>
            <person name="Wagner Mackenzie B."/>
            <person name="Bermejo Martinez A."/>
            <person name="Todd J.D."/>
            <person name="Zhang X.H."/>
        </authorList>
    </citation>
    <scope>NUCLEOTIDE SEQUENCE</scope>
    <source>
        <strain evidence="2">AESS21</strain>
    </source>
</reference>
<gene>
    <name evidence="2" type="ORF">DYI23_02565</name>
</gene>
<evidence type="ECO:0000313" key="3">
    <source>
        <dbReference type="Proteomes" id="UP000705379"/>
    </source>
</evidence>
<evidence type="ECO:0000259" key="1">
    <source>
        <dbReference type="PROSITE" id="PS51186"/>
    </source>
</evidence>
<dbReference type="PROSITE" id="PS51186">
    <property type="entry name" value="GNAT"/>
    <property type="match status" value="1"/>
</dbReference>
<evidence type="ECO:0000313" key="2">
    <source>
        <dbReference type="EMBL" id="MBS8259091.1"/>
    </source>
</evidence>
<dbReference type="CDD" id="cd04301">
    <property type="entry name" value="NAT_SF"/>
    <property type="match status" value="1"/>
</dbReference>